<dbReference type="EMBL" id="JACVVD010000009">
    <property type="protein sequence ID" value="MBD0382945.1"/>
    <property type="molecule type" value="Genomic_DNA"/>
</dbReference>
<gene>
    <name evidence="1" type="ORF">ICC18_22810</name>
</gene>
<dbReference type="SUPFAM" id="SSF56112">
    <property type="entry name" value="Protein kinase-like (PK-like)"/>
    <property type="match status" value="1"/>
</dbReference>
<dbReference type="AlphaFoldDB" id="A0A926QKU5"/>
<protein>
    <submittedName>
        <fullName evidence="1">DUF2252 domain-containing protein</fullName>
    </submittedName>
</protein>
<dbReference type="InterPro" id="IPR018721">
    <property type="entry name" value="DUF2252"/>
</dbReference>
<evidence type="ECO:0000313" key="1">
    <source>
        <dbReference type="EMBL" id="MBD0382945.1"/>
    </source>
</evidence>
<dbReference type="Pfam" id="PF10009">
    <property type="entry name" value="DUF2252"/>
    <property type="match status" value="1"/>
</dbReference>
<evidence type="ECO:0000313" key="2">
    <source>
        <dbReference type="Proteomes" id="UP000650466"/>
    </source>
</evidence>
<dbReference type="PANTHER" id="PTHR39441">
    <property type="entry name" value="DUF2252 DOMAIN-CONTAINING PROTEIN"/>
    <property type="match status" value="1"/>
</dbReference>
<proteinExistence type="predicted"/>
<sequence>MLLNLTERVKYTQKKLRLLTISSVLTEFDSHIMGLDEAKRMLKYEKMAMSPFQFYRGSAYLFYFDISREWFPYHSSPQRPTWIQGDLHFENFGAFRSEAGRIVFDVNDFDEGYTGSYLNDLLRMCVSLALVGRMKEFGLDVQKDLLDEYLSAYVKQIRRFAKRKEDPHDAVYDVRVTDGPIRKLLKKMEKRVASHLLEGLTELQEGGRQFIWTEEIQQPTAQERDMLISGWSDYLSTLNPKTKKPNAYYQIKDIAVKHGSGTASIGLTRFYVLIEGEAGPQALDDIIIEVKEVRAPVPAYFMPYNELFWAEYAHQGKRVIMTQQAMHHEADPFLGYMTMEGRHFYARERSPFKKKLKLEKIESFDEWQSVINCMGEITAKMHARADVDVQQGILSHHSEDEIVQAIGADTDAFREFIANWALSYAHQVEEDYVLFIEWLKQRA</sequence>
<organism evidence="1 2">
    <name type="scientific">Paenibacillus sedimenti</name>
    <dbReference type="NCBI Taxonomy" id="2770274"/>
    <lineage>
        <taxon>Bacteria</taxon>
        <taxon>Bacillati</taxon>
        <taxon>Bacillota</taxon>
        <taxon>Bacilli</taxon>
        <taxon>Bacillales</taxon>
        <taxon>Paenibacillaceae</taxon>
        <taxon>Paenibacillus</taxon>
    </lineage>
</organism>
<reference evidence="1" key="1">
    <citation type="submission" date="2020-09" db="EMBL/GenBank/DDBJ databases">
        <title>Draft Genome Sequence of Paenibacillus sp. WST5.</title>
        <authorList>
            <person name="Bao Z."/>
        </authorList>
    </citation>
    <scope>NUCLEOTIDE SEQUENCE</scope>
    <source>
        <strain evidence="1">WST5</strain>
    </source>
</reference>
<comment type="caution">
    <text evidence="1">The sequence shown here is derived from an EMBL/GenBank/DDBJ whole genome shotgun (WGS) entry which is preliminary data.</text>
</comment>
<keyword evidence="2" id="KW-1185">Reference proteome</keyword>
<dbReference type="InterPro" id="IPR011009">
    <property type="entry name" value="Kinase-like_dom_sf"/>
</dbReference>
<name>A0A926QKU5_9BACL</name>
<accession>A0A926QKU5</accession>
<dbReference type="PANTHER" id="PTHR39441:SF1">
    <property type="entry name" value="DUF2252 DOMAIN-CONTAINING PROTEIN"/>
    <property type="match status" value="1"/>
</dbReference>
<dbReference type="Proteomes" id="UP000650466">
    <property type="component" value="Unassembled WGS sequence"/>
</dbReference>